<evidence type="ECO:0000259" key="7">
    <source>
        <dbReference type="PROSITE" id="PS51352"/>
    </source>
</evidence>
<dbReference type="PROSITE" id="PS51352">
    <property type="entry name" value="THIOREDOXIN_2"/>
    <property type="match status" value="1"/>
</dbReference>
<dbReference type="RefSeq" id="WP_053231207.1">
    <property type="nucleotide sequence ID" value="NZ_CP011125.1"/>
</dbReference>
<dbReference type="CDD" id="cd02966">
    <property type="entry name" value="TlpA_like_family"/>
    <property type="match status" value="1"/>
</dbReference>
<dbReference type="EMBL" id="CP011125">
    <property type="protein sequence ID" value="AKF03784.1"/>
    <property type="molecule type" value="Genomic_DNA"/>
</dbReference>
<keyword evidence="2" id="KW-0201">Cytochrome c-type biogenesis</keyword>
<protein>
    <submittedName>
        <fullName evidence="8">Thiol disulfide oxidoreductase</fullName>
    </submittedName>
</protein>
<evidence type="ECO:0000256" key="5">
    <source>
        <dbReference type="SAM" id="MobiDB-lite"/>
    </source>
</evidence>
<feature type="domain" description="Thioredoxin" evidence="7">
    <location>
        <begin position="52"/>
        <end position="203"/>
    </location>
</feature>
<evidence type="ECO:0000256" key="6">
    <source>
        <dbReference type="SAM" id="SignalP"/>
    </source>
</evidence>
<dbReference type="KEGG" id="samy:DB32_000933"/>
<feature type="signal peptide" evidence="6">
    <location>
        <begin position="1"/>
        <end position="20"/>
    </location>
</feature>
<name>A0A0F6SDP1_9BACT</name>
<gene>
    <name evidence="8" type="ORF">DB32_000933</name>
</gene>
<evidence type="ECO:0000256" key="2">
    <source>
        <dbReference type="ARBA" id="ARBA00022748"/>
    </source>
</evidence>
<dbReference type="SUPFAM" id="SSF52833">
    <property type="entry name" value="Thioredoxin-like"/>
    <property type="match status" value="1"/>
</dbReference>
<dbReference type="GO" id="GO:0030313">
    <property type="term" value="C:cell envelope"/>
    <property type="evidence" value="ECO:0007669"/>
    <property type="project" value="UniProtKB-SubCell"/>
</dbReference>
<evidence type="ECO:0000313" key="9">
    <source>
        <dbReference type="Proteomes" id="UP000034883"/>
    </source>
</evidence>
<proteinExistence type="predicted"/>
<sequence length="204" mass="21679">MRTVRFLISIALLVAPLAGCGSNDPGGPDAGSTTADSGDPAQCAPPEGPYGTSEGRTLRPFTLNRCDGTPFEFYGADEGYCDASLTVLTIAAGWCQPCHMEAALIQANIAEAYADRGVRVVQVLIQDPGPAPPTPEYCQQWVENYGITFPELTDPNQLTQIYFPDNALPATLIVDSNGVIVHHEVGVSNELETITAALDRLLGE</sequence>
<evidence type="ECO:0000256" key="1">
    <source>
        <dbReference type="ARBA" id="ARBA00004196"/>
    </source>
</evidence>
<keyword evidence="3" id="KW-1015">Disulfide bond</keyword>
<comment type="subcellular location">
    <subcellularLocation>
        <location evidence="1">Cell envelope</location>
    </subcellularLocation>
</comment>
<keyword evidence="4" id="KW-0676">Redox-active center</keyword>
<dbReference type="InterPro" id="IPR050553">
    <property type="entry name" value="Thioredoxin_ResA/DsbE_sf"/>
</dbReference>
<dbReference type="GO" id="GO:0016491">
    <property type="term" value="F:oxidoreductase activity"/>
    <property type="evidence" value="ECO:0007669"/>
    <property type="project" value="InterPro"/>
</dbReference>
<dbReference type="AlphaFoldDB" id="A0A0F6SDP1"/>
<dbReference type="GO" id="GO:0017004">
    <property type="term" value="P:cytochrome complex assembly"/>
    <property type="evidence" value="ECO:0007669"/>
    <property type="project" value="UniProtKB-KW"/>
</dbReference>
<dbReference type="PANTHER" id="PTHR42852">
    <property type="entry name" value="THIOL:DISULFIDE INTERCHANGE PROTEIN DSBE"/>
    <property type="match status" value="1"/>
</dbReference>
<dbReference type="Gene3D" id="3.40.30.10">
    <property type="entry name" value="Glutaredoxin"/>
    <property type="match status" value="1"/>
</dbReference>
<dbReference type="Pfam" id="PF08534">
    <property type="entry name" value="Redoxin"/>
    <property type="match status" value="1"/>
</dbReference>
<keyword evidence="6" id="KW-0732">Signal</keyword>
<dbReference type="InterPro" id="IPR013766">
    <property type="entry name" value="Thioredoxin_domain"/>
</dbReference>
<accession>A0A0F6SDP1</accession>
<feature type="region of interest" description="Disordered" evidence="5">
    <location>
        <begin position="25"/>
        <end position="56"/>
    </location>
</feature>
<dbReference type="InterPro" id="IPR036249">
    <property type="entry name" value="Thioredoxin-like_sf"/>
</dbReference>
<dbReference type="OrthoDB" id="5510455at2"/>
<dbReference type="STRING" id="927083.DB32_000933"/>
<organism evidence="8 9">
    <name type="scientific">Sandaracinus amylolyticus</name>
    <dbReference type="NCBI Taxonomy" id="927083"/>
    <lineage>
        <taxon>Bacteria</taxon>
        <taxon>Pseudomonadati</taxon>
        <taxon>Myxococcota</taxon>
        <taxon>Polyangia</taxon>
        <taxon>Polyangiales</taxon>
        <taxon>Sandaracinaceae</taxon>
        <taxon>Sandaracinus</taxon>
    </lineage>
</organism>
<dbReference type="PANTHER" id="PTHR42852:SF6">
    <property type="entry name" value="THIOL:DISULFIDE INTERCHANGE PROTEIN DSBE"/>
    <property type="match status" value="1"/>
</dbReference>
<evidence type="ECO:0000256" key="4">
    <source>
        <dbReference type="ARBA" id="ARBA00023284"/>
    </source>
</evidence>
<reference evidence="8 9" key="1">
    <citation type="submission" date="2015-03" db="EMBL/GenBank/DDBJ databases">
        <title>Genome assembly of Sandaracinus amylolyticus DSM 53668.</title>
        <authorList>
            <person name="Sharma G."/>
            <person name="Subramanian S."/>
        </authorList>
    </citation>
    <scope>NUCLEOTIDE SEQUENCE [LARGE SCALE GENOMIC DNA]</scope>
    <source>
        <strain evidence="8 9">DSM 53668</strain>
    </source>
</reference>
<dbReference type="InterPro" id="IPR013740">
    <property type="entry name" value="Redoxin"/>
</dbReference>
<evidence type="ECO:0000256" key="3">
    <source>
        <dbReference type="ARBA" id="ARBA00023157"/>
    </source>
</evidence>
<dbReference type="Proteomes" id="UP000034883">
    <property type="component" value="Chromosome"/>
</dbReference>
<feature type="chain" id="PRO_5002509773" evidence="6">
    <location>
        <begin position="21"/>
        <end position="204"/>
    </location>
</feature>
<keyword evidence="9" id="KW-1185">Reference proteome</keyword>
<evidence type="ECO:0000313" key="8">
    <source>
        <dbReference type="EMBL" id="AKF03784.1"/>
    </source>
</evidence>